<dbReference type="GO" id="GO:0043565">
    <property type="term" value="F:sequence-specific DNA binding"/>
    <property type="evidence" value="ECO:0007669"/>
    <property type="project" value="InterPro"/>
</dbReference>
<dbReference type="EMBL" id="BANT01000056">
    <property type="protein sequence ID" value="GAC58882.1"/>
    <property type="molecule type" value="Genomic_DNA"/>
</dbReference>
<proteinExistence type="predicted"/>
<evidence type="ECO:0000256" key="1">
    <source>
        <dbReference type="ARBA" id="ARBA00023015"/>
    </source>
</evidence>
<dbReference type="PANTHER" id="PTHR46796:SF14">
    <property type="entry name" value="TRANSCRIPTIONAL REGULATORY PROTEIN"/>
    <property type="match status" value="1"/>
</dbReference>
<name>L7LFM4_9ACTN</name>
<feature type="region of interest" description="Disordered" evidence="4">
    <location>
        <begin position="1"/>
        <end position="22"/>
    </location>
</feature>
<dbReference type="InterPro" id="IPR050204">
    <property type="entry name" value="AraC_XylS_family_regulators"/>
</dbReference>
<dbReference type="InterPro" id="IPR018060">
    <property type="entry name" value="HTH_AraC"/>
</dbReference>
<accession>L7LFM4</accession>
<reference evidence="6 7" key="1">
    <citation type="submission" date="2012-12" db="EMBL/GenBank/DDBJ databases">
        <title>Whole genome shotgun sequence of Gordonia hirsuta NBRC 16056.</title>
        <authorList>
            <person name="Isaki-Nakamura S."/>
            <person name="Hosoyama A."/>
            <person name="Tsuchikane K."/>
            <person name="Katsumata H."/>
            <person name="Baba S."/>
            <person name="Yamazaki S."/>
            <person name="Fujita N."/>
        </authorList>
    </citation>
    <scope>NUCLEOTIDE SEQUENCE [LARGE SCALE GENOMIC DNA]</scope>
    <source>
        <strain evidence="6 7">NBRC 16056</strain>
    </source>
</reference>
<dbReference type="AlphaFoldDB" id="L7LFM4"/>
<evidence type="ECO:0000256" key="4">
    <source>
        <dbReference type="SAM" id="MobiDB-lite"/>
    </source>
</evidence>
<keyword evidence="3" id="KW-0804">Transcription</keyword>
<dbReference type="SMART" id="SM00342">
    <property type="entry name" value="HTH_ARAC"/>
    <property type="match status" value="1"/>
</dbReference>
<dbReference type="InterPro" id="IPR018062">
    <property type="entry name" value="HTH_AraC-typ_CS"/>
</dbReference>
<dbReference type="PROSITE" id="PS00041">
    <property type="entry name" value="HTH_ARAC_FAMILY_1"/>
    <property type="match status" value="1"/>
</dbReference>
<dbReference type="InterPro" id="IPR020449">
    <property type="entry name" value="Tscrpt_reg_AraC-type_HTH"/>
</dbReference>
<gene>
    <name evidence="6" type="ORF">GOHSU_56_00150</name>
</gene>
<dbReference type="Proteomes" id="UP000053405">
    <property type="component" value="Unassembled WGS sequence"/>
</dbReference>
<sequence length="293" mass="32583">MTSRQDKESPVGRTSTSLPPAMQKHRIFGGADQGITIENIGLAAAPTMEWTYAEPAHTVLVWRRGIAEFKEADFDGSSRQRVSSRSSNIWIIPAGMRSSGVARNVSASEVLHLSLTSDAIGADRLRPVVDRRDLVLRGLVERIFSIDGRDDAVARLLRESLSDSLRLHLLDAYGEALSRPRYEKRDLDHATKRLLTEYLHDALDGEVSLDTLADLAEMPRSSFRRKFAAAFGTTPHQYLMELRLDRAKSLLISTGLTVTEISSASGFASPSHFATTFKNRVGVTPTQYRWKRS</sequence>
<evidence type="ECO:0000259" key="5">
    <source>
        <dbReference type="PROSITE" id="PS01124"/>
    </source>
</evidence>
<evidence type="ECO:0000256" key="3">
    <source>
        <dbReference type="ARBA" id="ARBA00023163"/>
    </source>
</evidence>
<dbReference type="PRINTS" id="PR00032">
    <property type="entry name" value="HTHARAC"/>
</dbReference>
<dbReference type="SUPFAM" id="SSF46689">
    <property type="entry name" value="Homeodomain-like"/>
    <property type="match status" value="2"/>
</dbReference>
<comment type="caution">
    <text evidence="6">The sequence shown here is derived from an EMBL/GenBank/DDBJ whole genome shotgun (WGS) entry which is preliminary data.</text>
</comment>
<keyword evidence="1" id="KW-0805">Transcription regulation</keyword>
<dbReference type="PANTHER" id="PTHR46796">
    <property type="entry name" value="HTH-TYPE TRANSCRIPTIONAL ACTIVATOR RHAS-RELATED"/>
    <property type="match status" value="1"/>
</dbReference>
<evidence type="ECO:0000256" key="2">
    <source>
        <dbReference type="ARBA" id="ARBA00023125"/>
    </source>
</evidence>
<dbReference type="InterPro" id="IPR009057">
    <property type="entry name" value="Homeodomain-like_sf"/>
</dbReference>
<evidence type="ECO:0000313" key="7">
    <source>
        <dbReference type="Proteomes" id="UP000053405"/>
    </source>
</evidence>
<organism evidence="6 7">
    <name type="scientific">Gordonia hirsuta DSM 44140 = NBRC 16056</name>
    <dbReference type="NCBI Taxonomy" id="1121927"/>
    <lineage>
        <taxon>Bacteria</taxon>
        <taxon>Bacillati</taxon>
        <taxon>Actinomycetota</taxon>
        <taxon>Actinomycetes</taxon>
        <taxon>Mycobacteriales</taxon>
        <taxon>Gordoniaceae</taxon>
        <taxon>Gordonia</taxon>
    </lineage>
</organism>
<dbReference type="PROSITE" id="PS01124">
    <property type="entry name" value="HTH_ARAC_FAMILY_2"/>
    <property type="match status" value="1"/>
</dbReference>
<evidence type="ECO:0000313" key="6">
    <source>
        <dbReference type="EMBL" id="GAC58882.1"/>
    </source>
</evidence>
<dbReference type="GO" id="GO:0003700">
    <property type="term" value="F:DNA-binding transcription factor activity"/>
    <property type="evidence" value="ECO:0007669"/>
    <property type="project" value="InterPro"/>
</dbReference>
<dbReference type="RefSeq" id="WP_005943760.1">
    <property type="nucleotide sequence ID" value="NZ_ATVK01000067.1"/>
</dbReference>
<keyword evidence="2" id="KW-0238">DNA-binding</keyword>
<dbReference type="eggNOG" id="COG4977">
    <property type="taxonomic scope" value="Bacteria"/>
</dbReference>
<dbReference type="STRING" id="1121927.GOHSU_56_00150"/>
<dbReference type="OrthoDB" id="110167at2"/>
<dbReference type="Gene3D" id="1.10.10.60">
    <property type="entry name" value="Homeodomain-like"/>
    <property type="match status" value="2"/>
</dbReference>
<feature type="compositionally biased region" description="Basic and acidic residues" evidence="4">
    <location>
        <begin position="1"/>
        <end position="10"/>
    </location>
</feature>
<dbReference type="Pfam" id="PF12833">
    <property type="entry name" value="HTH_18"/>
    <property type="match status" value="1"/>
</dbReference>
<keyword evidence="7" id="KW-1185">Reference proteome</keyword>
<feature type="domain" description="HTH araC/xylS-type" evidence="5">
    <location>
        <begin position="193"/>
        <end position="291"/>
    </location>
</feature>
<protein>
    <submittedName>
        <fullName evidence="6">Putative AraC family transcriptional regulator</fullName>
    </submittedName>
</protein>